<dbReference type="SUPFAM" id="SSF53756">
    <property type="entry name" value="UDP-Glycosyltransferase/glycogen phosphorylase"/>
    <property type="match status" value="1"/>
</dbReference>
<dbReference type="SUPFAM" id="SSF53448">
    <property type="entry name" value="Nucleotide-diphospho-sugar transferases"/>
    <property type="match status" value="1"/>
</dbReference>
<dbReference type="Gene3D" id="3.40.50.2000">
    <property type="entry name" value="Glycogen Phosphorylase B"/>
    <property type="match status" value="2"/>
</dbReference>
<dbReference type="Pfam" id="PF00535">
    <property type="entry name" value="Glycos_transf_2"/>
    <property type="match status" value="1"/>
</dbReference>
<dbReference type="GO" id="GO:0016740">
    <property type="term" value="F:transferase activity"/>
    <property type="evidence" value="ECO:0007669"/>
    <property type="project" value="UniProtKB-KW"/>
</dbReference>
<evidence type="ECO:0000259" key="1">
    <source>
        <dbReference type="Pfam" id="PF00535"/>
    </source>
</evidence>
<dbReference type="OrthoDB" id="10265604at2759"/>
<sequence>MVESKGCIVDHLYSLGIPNSEIDYSRTPISPSRPDQQYSLRAKQAYTQGEEDSDPILTVLTATHNTKEVFHETATVIREQSLRSLRWVIVDDHSDSVQSLDRLRQAKMDDQRIIIVNNTDNEGVSHCRQAGLEYLRKNPTKYFAFIDDDDLFELTGYEKCVLMLESSTNIHMCGFYSTGFGERNYTWWRGFHNGAGNLYSNTLTNGYVVRSSALFESNCKFESEFNGGMEDWEFLLCLAAHGKWGSTVPEVMHWYRQNPTRLRETKWPLLYAENEKATLLIQQKYEPLLTPFPALAPNLFTEDEEIKSIFSFKNFLTSERGILLVMDSFSVTEKNVMYVDLVRTLVAEGRSVTVVCTSSKTSSTDLRPVLEHYTTDIFVLPYLMRLVDSPRFFKYIIESRNAKIVLLDRSQIGYLTVPWLSVQLKDVVLAAFVDDGDLEWIQKGFMSFFGNFESYIDYLVVPTSAMKSRLAKHGFTPDRIVVHPLASSTKKLAFVRKVFRKEERVKLGIESEAFVLLYVGNGFVSHMLKYVLEAYKESITKNTSNNASKKTVFHFLSINSGLEPAGVTSSAAGQKLILRFFDTTTSESIRSLVEFSDVICFANAQDGVTMYYAGNMSSIYDIKKSATEGSAGAPQSHEVKRGVKSKGKFVDKLQGIIKSSISLQTQLMKTACHKGCCEGAESSPARQLDITSLFARKRREANISTALITTKLRHALAHWAEDLQWASDYATVYSRIARNNMTTAL</sequence>
<dbReference type="PANTHER" id="PTHR43685">
    <property type="entry name" value="GLYCOSYLTRANSFERASE"/>
    <property type="match status" value="1"/>
</dbReference>
<evidence type="ECO:0000313" key="2">
    <source>
        <dbReference type="EMBL" id="PXF40521.1"/>
    </source>
</evidence>
<protein>
    <submittedName>
        <fullName evidence="2">Putative glycosyltransferase</fullName>
    </submittedName>
</protein>
<dbReference type="InterPro" id="IPR029044">
    <property type="entry name" value="Nucleotide-diphossugar_trans"/>
</dbReference>
<dbReference type="STRING" id="448386.A0A2V3IEP6"/>
<dbReference type="PANTHER" id="PTHR43685:SF2">
    <property type="entry name" value="GLYCOSYLTRANSFERASE 2-LIKE DOMAIN-CONTAINING PROTEIN"/>
    <property type="match status" value="1"/>
</dbReference>
<dbReference type="CDD" id="cd00761">
    <property type="entry name" value="Glyco_tranf_GTA_type"/>
    <property type="match status" value="1"/>
</dbReference>
<accession>A0A2V3IEP6</accession>
<feature type="domain" description="Glycosyltransferase 2-like" evidence="1">
    <location>
        <begin position="58"/>
        <end position="189"/>
    </location>
</feature>
<organism evidence="2 3">
    <name type="scientific">Gracilariopsis chorda</name>
    <dbReference type="NCBI Taxonomy" id="448386"/>
    <lineage>
        <taxon>Eukaryota</taxon>
        <taxon>Rhodophyta</taxon>
        <taxon>Florideophyceae</taxon>
        <taxon>Rhodymeniophycidae</taxon>
        <taxon>Gracilariales</taxon>
        <taxon>Gracilariaceae</taxon>
        <taxon>Gracilariopsis</taxon>
    </lineage>
</organism>
<comment type="caution">
    <text evidence="2">The sequence shown here is derived from an EMBL/GenBank/DDBJ whole genome shotgun (WGS) entry which is preliminary data.</text>
</comment>
<dbReference type="Proteomes" id="UP000247409">
    <property type="component" value="Unassembled WGS sequence"/>
</dbReference>
<dbReference type="Gene3D" id="3.90.550.10">
    <property type="entry name" value="Spore Coat Polysaccharide Biosynthesis Protein SpsA, Chain A"/>
    <property type="match status" value="1"/>
</dbReference>
<keyword evidence="2" id="KW-0808">Transferase</keyword>
<dbReference type="InterPro" id="IPR050834">
    <property type="entry name" value="Glycosyltransf_2"/>
</dbReference>
<dbReference type="AlphaFoldDB" id="A0A2V3IEP6"/>
<name>A0A2V3IEP6_9FLOR</name>
<evidence type="ECO:0000313" key="3">
    <source>
        <dbReference type="Proteomes" id="UP000247409"/>
    </source>
</evidence>
<proteinExistence type="predicted"/>
<reference evidence="2 3" key="1">
    <citation type="journal article" date="2018" name="Mol. Biol. Evol.">
        <title>Analysis of the draft genome of the red seaweed Gracilariopsis chorda provides insights into genome size evolution in Rhodophyta.</title>
        <authorList>
            <person name="Lee J."/>
            <person name="Yang E.C."/>
            <person name="Graf L."/>
            <person name="Yang J.H."/>
            <person name="Qiu H."/>
            <person name="Zel Zion U."/>
            <person name="Chan C.X."/>
            <person name="Stephens T.G."/>
            <person name="Weber A.P.M."/>
            <person name="Boo G.H."/>
            <person name="Boo S.M."/>
            <person name="Kim K.M."/>
            <person name="Shin Y."/>
            <person name="Jung M."/>
            <person name="Lee S.J."/>
            <person name="Yim H.S."/>
            <person name="Lee J.H."/>
            <person name="Bhattacharya D."/>
            <person name="Yoon H.S."/>
        </authorList>
    </citation>
    <scope>NUCLEOTIDE SEQUENCE [LARGE SCALE GENOMIC DNA]</scope>
    <source>
        <strain evidence="2 3">SKKU-2015</strain>
        <tissue evidence="2">Whole body</tissue>
    </source>
</reference>
<gene>
    <name evidence="2" type="ORF">BWQ96_09758</name>
</gene>
<dbReference type="InterPro" id="IPR001173">
    <property type="entry name" value="Glyco_trans_2-like"/>
</dbReference>
<dbReference type="EMBL" id="NBIV01000287">
    <property type="protein sequence ID" value="PXF40521.1"/>
    <property type="molecule type" value="Genomic_DNA"/>
</dbReference>
<keyword evidence="3" id="KW-1185">Reference proteome</keyword>